<protein>
    <submittedName>
        <fullName evidence="1">Uncharacterized protein</fullName>
    </submittedName>
</protein>
<accession>A0ABQ9G8A8</accession>
<gene>
    <name evidence="1" type="ORF">PR048_030211</name>
</gene>
<dbReference type="Pfam" id="PF14223">
    <property type="entry name" value="Retrotran_gag_2"/>
    <property type="match status" value="1"/>
</dbReference>
<name>A0ABQ9G8A8_9NEOP</name>
<organism evidence="1 2">
    <name type="scientific">Dryococelus australis</name>
    <dbReference type="NCBI Taxonomy" id="614101"/>
    <lineage>
        <taxon>Eukaryota</taxon>
        <taxon>Metazoa</taxon>
        <taxon>Ecdysozoa</taxon>
        <taxon>Arthropoda</taxon>
        <taxon>Hexapoda</taxon>
        <taxon>Insecta</taxon>
        <taxon>Pterygota</taxon>
        <taxon>Neoptera</taxon>
        <taxon>Polyneoptera</taxon>
        <taxon>Phasmatodea</taxon>
        <taxon>Verophasmatodea</taxon>
        <taxon>Anareolatae</taxon>
        <taxon>Phasmatidae</taxon>
        <taxon>Eurycanthinae</taxon>
        <taxon>Dryococelus</taxon>
    </lineage>
</organism>
<dbReference type="EMBL" id="JARBHB010000014">
    <property type="protein sequence ID" value="KAJ8868672.1"/>
    <property type="molecule type" value="Genomic_DNA"/>
</dbReference>
<reference evidence="1 2" key="1">
    <citation type="submission" date="2023-02" db="EMBL/GenBank/DDBJ databases">
        <title>LHISI_Scaffold_Assembly.</title>
        <authorList>
            <person name="Stuart O.P."/>
            <person name="Cleave R."/>
            <person name="Magrath M.J.L."/>
            <person name="Mikheyev A.S."/>
        </authorList>
    </citation>
    <scope>NUCLEOTIDE SEQUENCE [LARGE SCALE GENOMIC DNA]</scope>
    <source>
        <strain evidence="1">Daus_M_001</strain>
        <tissue evidence="1">Leg muscle</tissue>
    </source>
</reference>
<evidence type="ECO:0000313" key="2">
    <source>
        <dbReference type="Proteomes" id="UP001159363"/>
    </source>
</evidence>
<keyword evidence="2" id="KW-1185">Reference proteome</keyword>
<evidence type="ECO:0000313" key="1">
    <source>
        <dbReference type="EMBL" id="KAJ8868672.1"/>
    </source>
</evidence>
<dbReference type="Proteomes" id="UP001159363">
    <property type="component" value="Chromosome 13"/>
</dbReference>
<comment type="caution">
    <text evidence="1">The sequence shown here is derived from an EMBL/GenBank/DDBJ whole genome shotgun (WGS) entry which is preliminary data.</text>
</comment>
<proteinExistence type="predicted"/>
<sequence length="137" mass="15377">MSSQPAGLPIDHLKGRGNCDTWKFVVQAYLEDLDLWDCLILLVDPSNYVHVQNTTTAKATWENLQKVFQGDEYVDQIVNTAHKLSTVGLKVSDEWTGVILLTGLPNKYEPMIMGIESSRIQVTGDSIKAKLLQDITW</sequence>